<feature type="binding site" evidence="13 14">
    <location>
        <position position="51"/>
    </location>
    <ligand>
        <name>[4Fe-4S] cluster</name>
        <dbReference type="ChEBI" id="CHEBI:49883"/>
        <note>4Fe-4S-S-AdoMet</note>
    </ligand>
</feature>
<keyword evidence="6 13" id="KW-0949">S-adenosyl-L-methionine</keyword>
<comment type="cofactor">
    <cofactor evidence="13 14">
        <name>[4Fe-4S] cluster</name>
        <dbReference type="ChEBI" id="CHEBI:49883"/>
    </cofactor>
    <text evidence="13 14">Binds 1 [4Fe-4S] cluster. The cluster is coordinated with 3 cysteines and an exchangeable S-adenosyl-L-methionine.</text>
</comment>
<evidence type="ECO:0000259" key="15">
    <source>
        <dbReference type="PROSITE" id="PS51918"/>
    </source>
</evidence>
<comment type="cofactor">
    <cofactor evidence="13">
        <name>[2Fe-2S] cluster</name>
        <dbReference type="ChEBI" id="CHEBI:190135"/>
    </cofactor>
    <text evidence="13">Binds 1 [2Fe-2S] cluster. The cluster is coordinated with 3 cysteines and 1 arginine.</text>
</comment>
<evidence type="ECO:0000313" key="17">
    <source>
        <dbReference type="Proteomes" id="UP000251993"/>
    </source>
</evidence>
<dbReference type="SMART" id="SM00729">
    <property type="entry name" value="Elp3"/>
    <property type="match status" value="1"/>
</dbReference>
<keyword evidence="10 13" id="KW-0408">Iron</keyword>
<evidence type="ECO:0000256" key="13">
    <source>
        <dbReference type="HAMAP-Rule" id="MF_01694"/>
    </source>
</evidence>
<evidence type="ECO:0000256" key="3">
    <source>
        <dbReference type="ARBA" id="ARBA00012236"/>
    </source>
</evidence>
<protein>
    <recommendedName>
        <fullName evidence="3 13">Biotin synthase</fullName>
        <ecNumber evidence="3 13">2.8.1.6</ecNumber>
    </recommendedName>
</protein>
<keyword evidence="4 13" id="KW-0004">4Fe-4S</keyword>
<keyword evidence="7 13" id="KW-0001">2Fe-2S</keyword>
<evidence type="ECO:0000256" key="4">
    <source>
        <dbReference type="ARBA" id="ARBA00022485"/>
    </source>
</evidence>
<dbReference type="InterPro" id="IPR010722">
    <property type="entry name" value="BATS_dom"/>
</dbReference>
<comment type="function">
    <text evidence="13">Catalyzes the conversion of dethiobiotin (DTB) to biotin by the insertion of a sulfur atom into dethiobiotin via a radical-based mechanism.</text>
</comment>
<dbReference type="UniPathway" id="UPA00078">
    <property type="reaction ID" value="UER00162"/>
</dbReference>
<dbReference type="PIRSF" id="PIRSF001619">
    <property type="entry name" value="Biotin_synth"/>
    <property type="match status" value="1"/>
</dbReference>
<dbReference type="InterPro" id="IPR006638">
    <property type="entry name" value="Elp3/MiaA/NifB-like_rSAM"/>
</dbReference>
<keyword evidence="5 13" id="KW-0808">Transferase</keyword>
<dbReference type="KEGG" id="run:DR864_19110"/>
<keyword evidence="11 13" id="KW-0411">Iron-sulfur</keyword>
<dbReference type="InterPro" id="IPR058240">
    <property type="entry name" value="rSAM_sf"/>
</dbReference>
<comment type="pathway">
    <text evidence="1 13">Cofactor biosynthesis; biotin biosynthesis; biotin from 7,8-diaminononanoate: step 2/2.</text>
</comment>
<feature type="binding site" evidence="13 14">
    <location>
        <position position="259"/>
    </location>
    <ligand>
        <name>[2Fe-2S] cluster</name>
        <dbReference type="ChEBI" id="CHEBI:190135"/>
    </ligand>
</feature>
<evidence type="ECO:0000256" key="9">
    <source>
        <dbReference type="ARBA" id="ARBA00022756"/>
    </source>
</evidence>
<evidence type="ECO:0000256" key="7">
    <source>
        <dbReference type="ARBA" id="ARBA00022714"/>
    </source>
</evidence>
<feature type="binding site" evidence="13 14">
    <location>
        <position position="127"/>
    </location>
    <ligand>
        <name>[2Fe-2S] cluster</name>
        <dbReference type="ChEBI" id="CHEBI:190135"/>
    </ligand>
</feature>
<accession>A0A344TM25</accession>
<dbReference type="SMART" id="SM00876">
    <property type="entry name" value="BATS"/>
    <property type="match status" value="1"/>
</dbReference>
<dbReference type="SFLD" id="SFLDG01278">
    <property type="entry name" value="biotin_synthase_like"/>
    <property type="match status" value="1"/>
</dbReference>
<dbReference type="SFLD" id="SFLDF00272">
    <property type="entry name" value="biotin_synthase"/>
    <property type="match status" value="1"/>
</dbReference>
<dbReference type="GO" id="GO:0051539">
    <property type="term" value="F:4 iron, 4 sulfur cluster binding"/>
    <property type="evidence" value="ECO:0007669"/>
    <property type="project" value="UniProtKB-KW"/>
</dbReference>
<dbReference type="Pfam" id="PF06968">
    <property type="entry name" value="BATS"/>
    <property type="match status" value="1"/>
</dbReference>
<dbReference type="PANTHER" id="PTHR22976">
    <property type="entry name" value="BIOTIN SYNTHASE"/>
    <property type="match status" value="1"/>
</dbReference>
<evidence type="ECO:0000256" key="8">
    <source>
        <dbReference type="ARBA" id="ARBA00022723"/>
    </source>
</evidence>
<comment type="cofactor">
    <cofactor evidence="14">
        <name>[2Fe-2S] cluster</name>
        <dbReference type="ChEBI" id="CHEBI:190135"/>
    </cofactor>
    <text evidence="14">Binds 1 [2Fe-2S] cluster. The cluster is coordinated with 3 cysteines and 1 arginine.</text>
</comment>
<evidence type="ECO:0000256" key="11">
    <source>
        <dbReference type="ARBA" id="ARBA00023014"/>
    </source>
</evidence>
<dbReference type="EC" id="2.8.1.6" evidence="3 13"/>
<reference evidence="16 17" key="1">
    <citation type="submission" date="2018-07" db="EMBL/GenBank/DDBJ databases">
        <title>Genome sequencing of Runella.</title>
        <authorList>
            <person name="Baek M.-G."/>
            <person name="Yi H."/>
        </authorList>
    </citation>
    <scope>NUCLEOTIDE SEQUENCE [LARGE SCALE GENOMIC DNA]</scope>
    <source>
        <strain evidence="16 17">HYN0085</strain>
    </source>
</reference>
<evidence type="ECO:0000256" key="6">
    <source>
        <dbReference type="ARBA" id="ARBA00022691"/>
    </source>
</evidence>
<dbReference type="SFLD" id="SFLDS00029">
    <property type="entry name" value="Radical_SAM"/>
    <property type="match status" value="1"/>
</dbReference>
<dbReference type="Proteomes" id="UP000251993">
    <property type="component" value="Chromosome"/>
</dbReference>
<dbReference type="GO" id="GO:0005506">
    <property type="term" value="F:iron ion binding"/>
    <property type="evidence" value="ECO:0007669"/>
    <property type="project" value="UniProtKB-UniRule"/>
</dbReference>
<evidence type="ECO:0000256" key="10">
    <source>
        <dbReference type="ARBA" id="ARBA00023004"/>
    </source>
</evidence>
<dbReference type="FunFam" id="3.20.20.70:FF:000011">
    <property type="entry name" value="Biotin synthase"/>
    <property type="match status" value="1"/>
</dbReference>
<dbReference type="HAMAP" id="MF_01694">
    <property type="entry name" value="BioB"/>
    <property type="match status" value="1"/>
</dbReference>
<dbReference type="PROSITE" id="PS51918">
    <property type="entry name" value="RADICAL_SAM"/>
    <property type="match status" value="1"/>
</dbReference>
<dbReference type="InterPro" id="IPR002684">
    <property type="entry name" value="Biotin_synth/BioAB"/>
</dbReference>
<dbReference type="GO" id="GO:0051537">
    <property type="term" value="F:2 iron, 2 sulfur cluster binding"/>
    <property type="evidence" value="ECO:0007669"/>
    <property type="project" value="UniProtKB-KW"/>
</dbReference>
<keyword evidence="8 13" id="KW-0479">Metal-binding</keyword>
<dbReference type="OrthoDB" id="9786826at2"/>
<comment type="similarity">
    <text evidence="2 13">Belongs to the radical SAM superfamily. Biotin synthase family.</text>
</comment>
<name>A0A344TM25_9BACT</name>
<evidence type="ECO:0000256" key="12">
    <source>
        <dbReference type="ARBA" id="ARBA00051157"/>
    </source>
</evidence>
<dbReference type="EMBL" id="CP030850">
    <property type="protein sequence ID" value="AXE19696.1"/>
    <property type="molecule type" value="Genomic_DNA"/>
</dbReference>
<evidence type="ECO:0000256" key="5">
    <source>
        <dbReference type="ARBA" id="ARBA00022679"/>
    </source>
</evidence>
<dbReference type="GO" id="GO:0009102">
    <property type="term" value="P:biotin biosynthetic process"/>
    <property type="evidence" value="ECO:0007669"/>
    <property type="project" value="UniProtKB-UniRule"/>
</dbReference>
<comment type="catalytic activity">
    <reaction evidence="12 13">
        <text>(4R,5S)-dethiobiotin + (sulfur carrier)-SH + 2 reduced [2Fe-2S]-[ferredoxin] + 2 S-adenosyl-L-methionine = (sulfur carrier)-H + biotin + 2 5'-deoxyadenosine + 2 L-methionine + 2 oxidized [2Fe-2S]-[ferredoxin]</text>
        <dbReference type="Rhea" id="RHEA:22060"/>
        <dbReference type="Rhea" id="RHEA-COMP:10000"/>
        <dbReference type="Rhea" id="RHEA-COMP:10001"/>
        <dbReference type="Rhea" id="RHEA-COMP:14737"/>
        <dbReference type="Rhea" id="RHEA-COMP:14739"/>
        <dbReference type="ChEBI" id="CHEBI:17319"/>
        <dbReference type="ChEBI" id="CHEBI:29917"/>
        <dbReference type="ChEBI" id="CHEBI:33737"/>
        <dbReference type="ChEBI" id="CHEBI:33738"/>
        <dbReference type="ChEBI" id="CHEBI:57586"/>
        <dbReference type="ChEBI" id="CHEBI:57844"/>
        <dbReference type="ChEBI" id="CHEBI:59789"/>
        <dbReference type="ChEBI" id="CHEBI:64428"/>
        <dbReference type="ChEBI" id="CHEBI:149473"/>
        <dbReference type="EC" id="2.8.1.6"/>
    </reaction>
</comment>
<dbReference type="NCBIfam" id="TIGR00433">
    <property type="entry name" value="bioB"/>
    <property type="match status" value="1"/>
</dbReference>
<evidence type="ECO:0000256" key="14">
    <source>
        <dbReference type="PIRSR" id="PIRSR001619-1"/>
    </source>
</evidence>
<dbReference type="Pfam" id="PF04055">
    <property type="entry name" value="Radical_SAM"/>
    <property type="match status" value="1"/>
</dbReference>
<dbReference type="RefSeq" id="WP_114068464.1">
    <property type="nucleotide sequence ID" value="NZ_CP030850.1"/>
</dbReference>
<dbReference type="AlphaFoldDB" id="A0A344TM25"/>
<feature type="binding site" evidence="13 14">
    <location>
        <position position="55"/>
    </location>
    <ligand>
        <name>[4Fe-4S] cluster</name>
        <dbReference type="ChEBI" id="CHEBI:49883"/>
        <note>4Fe-4S-S-AdoMet</note>
    </ligand>
</feature>
<dbReference type="Gene3D" id="3.20.20.70">
    <property type="entry name" value="Aldolase class I"/>
    <property type="match status" value="1"/>
</dbReference>
<dbReference type="InterPro" id="IPR013785">
    <property type="entry name" value="Aldolase_TIM"/>
</dbReference>
<dbReference type="GO" id="GO:0004076">
    <property type="term" value="F:biotin synthase activity"/>
    <property type="evidence" value="ECO:0007669"/>
    <property type="project" value="UniProtKB-UniRule"/>
</dbReference>
<feature type="binding site" evidence="13 14">
    <location>
        <position position="187"/>
    </location>
    <ligand>
        <name>[2Fe-2S] cluster</name>
        <dbReference type="ChEBI" id="CHEBI:190135"/>
    </ligand>
</feature>
<dbReference type="InterPro" id="IPR007197">
    <property type="entry name" value="rSAM"/>
</dbReference>
<evidence type="ECO:0000256" key="2">
    <source>
        <dbReference type="ARBA" id="ARBA00010765"/>
    </source>
</evidence>
<comment type="subunit">
    <text evidence="13">Homodimer.</text>
</comment>
<feature type="binding site" evidence="13 14">
    <location>
        <position position="95"/>
    </location>
    <ligand>
        <name>[2Fe-2S] cluster</name>
        <dbReference type="ChEBI" id="CHEBI:190135"/>
    </ligand>
</feature>
<sequence length="323" mass="35839">MNPTLSKDAVREIYESPILELIYRAATVHRQHHDPQEVQVCTLLSVKTGGCPEDCAYCPQAARYHTGVQAHKLMEVDEVLTAAQRAKDAGSTRFCMGAAWREVRDNRDFDKVLEMVKGVNQLDMEVCCTLGMLTETQAQKLKDAGLYAYNHNLDTSEEFYGDIISTRTYDDRLQTINHVQKVGISACSGGIIGMGETHDDRIGMLHTLASLPQAPESVPVNALVAVEGTPLEHQKRVSVWDMIRMIATARILMPKAMVRLSAGRVNMTMEEQALCFMAGANSIFAGEKLLTTPNPDVDADQEMFQTLNIRPRPAFKAQKLEAV</sequence>
<keyword evidence="9 13" id="KW-0093">Biotin biosynthesis</keyword>
<feature type="domain" description="Radical SAM core" evidence="15">
    <location>
        <begin position="36"/>
        <end position="255"/>
    </location>
</feature>
<proteinExistence type="inferred from homology"/>
<dbReference type="CDD" id="cd01335">
    <property type="entry name" value="Radical_SAM"/>
    <property type="match status" value="1"/>
</dbReference>
<dbReference type="SFLD" id="SFLDG01060">
    <property type="entry name" value="BATS_domain_containing"/>
    <property type="match status" value="1"/>
</dbReference>
<dbReference type="InterPro" id="IPR024177">
    <property type="entry name" value="Biotin_synthase"/>
</dbReference>
<evidence type="ECO:0000313" key="16">
    <source>
        <dbReference type="EMBL" id="AXE19696.1"/>
    </source>
</evidence>
<dbReference type="PANTHER" id="PTHR22976:SF2">
    <property type="entry name" value="BIOTIN SYNTHASE, MITOCHONDRIAL"/>
    <property type="match status" value="1"/>
</dbReference>
<evidence type="ECO:0000256" key="1">
    <source>
        <dbReference type="ARBA" id="ARBA00004942"/>
    </source>
</evidence>
<gene>
    <name evidence="13 16" type="primary">bioB</name>
    <name evidence="16" type="ORF">DR864_19110</name>
</gene>
<dbReference type="SUPFAM" id="SSF102114">
    <property type="entry name" value="Radical SAM enzymes"/>
    <property type="match status" value="1"/>
</dbReference>
<organism evidence="16 17">
    <name type="scientific">Runella rosea</name>
    <dbReference type="NCBI Taxonomy" id="2259595"/>
    <lineage>
        <taxon>Bacteria</taxon>
        <taxon>Pseudomonadati</taxon>
        <taxon>Bacteroidota</taxon>
        <taxon>Cytophagia</taxon>
        <taxon>Cytophagales</taxon>
        <taxon>Spirosomataceae</taxon>
        <taxon>Runella</taxon>
    </lineage>
</organism>
<keyword evidence="17" id="KW-1185">Reference proteome</keyword>
<feature type="binding site" evidence="13 14">
    <location>
        <position position="58"/>
    </location>
    <ligand>
        <name>[4Fe-4S] cluster</name>
        <dbReference type="ChEBI" id="CHEBI:49883"/>
        <note>4Fe-4S-S-AdoMet</note>
    </ligand>
</feature>